<proteinExistence type="predicted"/>
<evidence type="ECO:0000313" key="2">
    <source>
        <dbReference type="EMBL" id="QHV99231.1"/>
    </source>
</evidence>
<feature type="region of interest" description="Disordered" evidence="1">
    <location>
        <begin position="82"/>
        <end position="123"/>
    </location>
</feature>
<dbReference type="EMBL" id="CP045997">
    <property type="protein sequence ID" value="QHV99231.1"/>
    <property type="molecule type" value="Genomic_DNA"/>
</dbReference>
<keyword evidence="3" id="KW-1185">Reference proteome</keyword>
<sequence>MARLRLVVQKSTVVDGGAPVLETRHFLQAVAGVDCDTDAAAFLALDNKQALTTTDVPVNLAGMHWNPRGCSPSGAVPTIIYDPAYPHVPDTPGGGTDPGSTNPSDETNSILYTSTSNNDGGPV</sequence>
<dbReference type="Proteomes" id="UP000464577">
    <property type="component" value="Chromosome"/>
</dbReference>
<name>A0A6P1W1B8_9BACT</name>
<dbReference type="AlphaFoldDB" id="A0A6P1W1B8"/>
<dbReference type="KEGG" id="senf:GJR95_31330"/>
<evidence type="ECO:0000313" key="3">
    <source>
        <dbReference type="Proteomes" id="UP000464577"/>
    </source>
</evidence>
<accession>A0A6P1W1B8</accession>
<organism evidence="2 3">
    <name type="scientific">Spirosoma endbachense</name>
    <dbReference type="NCBI Taxonomy" id="2666025"/>
    <lineage>
        <taxon>Bacteria</taxon>
        <taxon>Pseudomonadati</taxon>
        <taxon>Bacteroidota</taxon>
        <taxon>Cytophagia</taxon>
        <taxon>Cytophagales</taxon>
        <taxon>Cytophagaceae</taxon>
        <taxon>Spirosoma</taxon>
    </lineage>
</organism>
<reference evidence="2 3" key="1">
    <citation type="submission" date="2019-11" db="EMBL/GenBank/DDBJ databases">
        <title>Spirosoma endbachense sp. nov., isolated from a natural salt meadow.</title>
        <authorList>
            <person name="Rojas J."/>
            <person name="Ambika Manirajan B."/>
            <person name="Ratering S."/>
            <person name="Suarez C."/>
            <person name="Geissler-Plaum R."/>
            <person name="Schnell S."/>
        </authorList>
    </citation>
    <scope>NUCLEOTIDE SEQUENCE [LARGE SCALE GENOMIC DNA]</scope>
    <source>
        <strain evidence="2 3">I-24</strain>
    </source>
</reference>
<evidence type="ECO:0000256" key="1">
    <source>
        <dbReference type="SAM" id="MobiDB-lite"/>
    </source>
</evidence>
<gene>
    <name evidence="2" type="ORF">GJR95_31330</name>
</gene>
<feature type="compositionally biased region" description="Polar residues" evidence="1">
    <location>
        <begin position="105"/>
        <end position="123"/>
    </location>
</feature>
<dbReference type="RefSeq" id="WP_162389634.1">
    <property type="nucleotide sequence ID" value="NZ_CP045997.1"/>
</dbReference>
<protein>
    <submittedName>
        <fullName evidence="2">Uncharacterized protein</fullName>
    </submittedName>
</protein>